<dbReference type="Proteomes" id="UP000824265">
    <property type="component" value="Unassembled WGS sequence"/>
</dbReference>
<sequence length="365" mass="41647">MRDKKNTKFHRAVVRFGRRNRFCRMLVLPGIAFWRLAVHVAGYFRDNGKRLGMVCMSFLLFAVYSSFSFPLFISAGEMGSDSPNGEGQTSRTVSLAKETQINLEDMEILEDEDVLEGNEQLEISHGMSIGDKYQASEILEATPQRNSLSSDAQNDSTQGGGKTQPDEEQEYVFSKDDWRLVLINKQHSIPEDYTFTLGTIKGSMQCDERIIDDLLDMLQAAEEDGVDLMICSPYRDLEYQKMLFNRKIERYMNKGMSYMEAYQLSSQAVTVPGASEHQIGLALDIVCSTYMSLDEGFGDTEAGKWLAENSCRFGFILRYPKGKEYITGIEYEPWHFRYVGVKAAEVITKQGITLEEFWEEYLDNV</sequence>
<organism evidence="4 5">
    <name type="scientific">Candidatus Acetatifactor stercoripullorum</name>
    <dbReference type="NCBI Taxonomy" id="2838414"/>
    <lineage>
        <taxon>Bacteria</taxon>
        <taxon>Bacillati</taxon>
        <taxon>Bacillota</taxon>
        <taxon>Clostridia</taxon>
        <taxon>Lachnospirales</taxon>
        <taxon>Lachnospiraceae</taxon>
        <taxon>Acetatifactor</taxon>
    </lineage>
</organism>
<feature type="compositionally biased region" description="Polar residues" evidence="1">
    <location>
        <begin position="143"/>
        <end position="157"/>
    </location>
</feature>
<evidence type="ECO:0000313" key="4">
    <source>
        <dbReference type="EMBL" id="HIW82384.1"/>
    </source>
</evidence>
<feature type="transmembrane region" description="Helical" evidence="2">
    <location>
        <begin position="50"/>
        <end position="73"/>
    </location>
</feature>
<comment type="caution">
    <text evidence="4">The sequence shown here is derived from an EMBL/GenBank/DDBJ whole genome shotgun (WGS) entry which is preliminary data.</text>
</comment>
<dbReference type="PANTHER" id="PTHR34385">
    <property type="entry name" value="D-ALANYL-D-ALANINE CARBOXYPEPTIDASE"/>
    <property type="match status" value="1"/>
</dbReference>
<gene>
    <name evidence="4" type="ORF">H9742_12850</name>
</gene>
<keyword evidence="2" id="KW-0812">Transmembrane</keyword>
<dbReference type="InterPro" id="IPR009045">
    <property type="entry name" value="Zn_M74/Hedgehog-like"/>
</dbReference>
<dbReference type="Gene3D" id="3.30.1380.10">
    <property type="match status" value="1"/>
</dbReference>
<evidence type="ECO:0000256" key="1">
    <source>
        <dbReference type="SAM" id="MobiDB-lite"/>
    </source>
</evidence>
<dbReference type="Pfam" id="PF02557">
    <property type="entry name" value="VanY"/>
    <property type="match status" value="1"/>
</dbReference>
<keyword evidence="2" id="KW-1133">Transmembrane helix</keyword>
<dbReference type="CDD" id="cd14852">
    <property type="entry name" value="LD-carboxypeptidase"/>
    <property type="match status" value="1"/>
</dbReference>
<feature type="domain" description="D-alanyl-D-alanine carboxypeptidase-like core" evidence="3">
    <location>
        <begin position="206"/>
        <end position="340"/>
    </location>
</feature>
<accession>A0A9D1R6X2</accession>
<keyword evidence="2" id="KW-0472">Membrane</keyword>
<feature type="region of interest" description="Disordered" evidence="1">
    <location>
        <begin position="143"/>
        <end position="169"/>
    </location>
</feature>
<protein>
    <submittedName>
        <fullName evidence="4">M15 family metallopeptidase</fullName>
    </submittedName>
</protein>
<dbReference type="SUPFAM" id="SSF55166">
    <property type="entry name" value="Hedgehog/DD-peptidase"/>
    <property type="match status" value="1"/>
</dbReference>
<reference evidence="4" key="1">
    <citation type="journal article" date="2021" name="PeerJ">
        <title>Extensive microbial diversity within the chicken gut microbiome revealed by metagenomics and culture.</title>
        <authorList>
            <person name="Gilroy R."/>
            <person name="Ravi A."/>
            <person name="Getino M."/>
            <person name="Pursley I."/>
            <person name="Horton D.L."/>
            <person name="Alikhan N.F."/>
            <person name="Baker D."/>
            <person name="Gharbi K."/>
            <person name="Hall N."/>
            <person name="Watson M."/>
            <person name="Adriaenssens E.M."/>
            <person name="Foster-Nyarko E."/>
            <person name="Jarju S."/>
            <person name="Secka A."/>
            <person name="Antonio M."/>
            <person name="Oren A."/>
            <person name="Chaudhuri R.R."/>
            <person name="La Ragione R."/>
            <person name="Hildebrand F."/>
            <person name="Pallen M.J."/>
        </authorList>
    </citation>
    <scope>NUCLEOTIDE SEQUENCE</scope>
    <source>
        <strain evidence="4">CHK195-6426</strain>
    </source>
</reference>
<evidence type="ECO:0000313" key="5">
    <source>
        <dbReference type="Proteomes" id="UP000824265"/>
    </source>
</evidence>
<proteinExistence type="predicted"/>
<dbReference type="PANTHER" id="PTHR34385:SF1">
    <property type="entry name" value="PEPTIDOGLYCAN L-ALANYL-D-GLUTAMATE ENDOPEPTIDASE CWLK"/>
    <property type="match status" value="1"/>
</dbReference>
<dbReference type="InterPro" id="IPR058193">
    <property type="entry name" value="VanY/YodJ_core_dom"/>
</dbReference>
<dbReference type="InterPro" id="IPR003709">
    <property type="entry name" value="VanY-like_core_dom"/>
</dbReference>
<evidence type="ECO:0000256" key="2">
    <source>
        <dbReference type="SAM" id="Phobius"/>
    </source>
</evidence>
<dbReference type="AlphaFoldDB" id="A0A9D1R6X2"/>
<dbReference type="EMBL" id="DXGH01000071">
    <property type="protein sequence ID" value="HIW82384.1"/>
    <property type="molecule type" value="Genomic_DNA"/>
</dbReference>
<dbReference type="InterPro" id="IPR052179">
    <property type="entry name" value="DD-CPase-like"/>
</dbReference>
<evidence type="ECO:0000259" key="3">
    <source>
        <dbReference type="Pfam" id="PF02557"/>
    </source>
</evidence>
<dbReference type="GO" id="GO:0008233">
    <property type="term" value="F:peptidase activity"/>
    <property type="evidence" value="ECO:0007669"/>
    <property type="project" value="InterPro"/>
</dbReference>
<dbReference type="GO" id="GO:0006508">
    <property type="term" value="P:proteolysis"/>
    <property type="evidence" value="ECO:0007669"/>
    <property type="project" value="InterPro"/>
</dbReference>
<name>A0A9D1R6X2_9FIRM</name>
<reference evidence="4" key="2">
    <citation type="submission" date="2021-04" db="EMBL/GenBank/DDBJ databases">
        <authorList>
            <person name="Gilroy R."/>
        </authorList>
    </citation>
    <scope>NUCLEOTIDE SEQUENCE</scope>
    <source>
        <strain evidence="4">CHK195-6426</strain>
    </source>
</reference>